<dbReference type="SMART" id="SM00345">
    <property type="entry name" value="HTH_GNTR"/>
    <property type="match status" value="1"/>
</dbReference>
<dbReference type="SUPFAM" id="SSF46785">
    <property type="entry name" value="Winged helix' DNA-binding domain"/>
    <property type="match status" value="1"/>
</dbReference>
<dbReference type="Gene3D" id="1.20.120.530">
    <property type="entry name" value="GntR ligand-binding domain-like"/>
    <property type="match status" value="1"/>
</dbReference>
<proteinExistence type="predicted"/>
<dbReference type="Proteomes" id="UP000244224">
    <property type="component" value="Unassembled WGS sequence"/>
</dbReference>
<dbReference type="InterPro" id="IPR008920">
    <property type="entry name" value="TF_FadR/GntR_C"/>
</dbReference>
<dbReference type="PANTHER" id="PTHR43537">
    <property type="entry name" value="TRANSCRIPTIONAL REGULATOR, GNTR FAMILY"/>
    <property type="match status" value="1"/>
</dbReference>
<dbReference type="InterPro" id="IPR036390">
    <property type="entry name" value="WH_DNA-bd_sf"/>
</dbReference>
<dbReference type="InterPro" id="IPR036388">
    <property type="entry name" value="WH-like_DNA-bd_sf"/>
</dbReference>
<keyword evidence="6" id="KW-1185">Reference proteome</keyword>
<dbReference type="SMART" id="SM00895">
    <property type="entry name" value="FCD"/>
    <property type="match status" value="1"/>
</dbReference>
<dbReference type="GO" id="GO:0003700">
    <property type="term" value="F:DNA-binding transcription factor activity"/>
    <property type="evidence" value="ECO:0007669"/>
    <property type="project" value="InterPro"/>
</dbReference>
<dbReference type="PANTHER" id="PTHR43537:SF20">
    <property type="entry name" value="HTH-TYPE TRANSCRIPTIONAL REPRESSOR GLAR"/>
    <property type="match status" value="1"/>
</dbReference>
<dbReference type="AlphaFoldDB" id="A0A2T6B1J5"/>
<dbReference type="InterPro" id="IPR000524">
    <property type="entry name" value="Tscrpt_reg_HTH_GntR"/>
</dbReference>
<dbReference type="EMBL" id="QBKP01000006">
    <property type="protein sequence ID" value="PTX49941.1"/>
    <property type="molecule type" value="Genomic_DNA"/>
</dbReference>
<dbReference type="Pfam" id="PF07729">
    <property type="entry name" value="FCD"/>
    <property type="match status" value="1"/>
</dbReference>
<comment type="caution">
    <text evidence="5">The sequence shown here is derived from an EMBL/GenBank/DDBJ whole genome shotgun (WGS) entry which is preliminary data.</text>
</comment>
<name>A0A2T6B1J5_9RHOB</name>
<accession>A0A2T6B1J5</accession>
<dbReference type="Gene3D" id="1.10.10.10">
    <property type="entry name" value="Winged helix-like DNA-binding domain superfamily/Winged helix DNA-binding domain"/>
    <property type="match status" value="1"/>
</dbReference>
<evidence type="ECO:0000313" key="5">
    <source>
        <dbReference type="EMBL" id="PTX49941.1"/>
    </source>
</evidence>
<keyword evidence="2 5" id="KW-0238">DNA-binding</keyword>
<evidence type="ECO:0000259" key="4">
    <source>
        <dbReference type="PROSITE" id="PS50949"/>
    </source>
</evidence>
<dbReference type="GO" id="GO:0003677">
    <property type="term" value="F:DNA binding"/>
    <property type="evidence" value="ECO:0007669"/>
    <property type="project" value="UniProtKB-KW"/>
</dbReference>
<dbReference type="InterPro" id="IPR011711">
    <property type="entry name" value="GntR_C"/>
</dbReference>
<organism evidence="5 6">
    <name type="scientific">Gemmobacter caeni</name>
    <dbReference type="NCBI Taxonomy" id="589035"/>
    <lineage>
        <taxon>Bacteria</taxon>
        <taxon>Pseudomonadati</taxon>
        <taxon>Pseudomonadota</taxon>
        <taxon>Alphaproteobacteria</taxon>
        <taxon>Rhodobacterales</taxon>
        <taxon>Paracoccaceae</taxon>
        <taxon>Gemmobacter</taxon>
    </lineage>
</organism>
<dbReference type="RefSeq" id="WP_054301521.1">
    <property type="nucleotide sequence ID" value="NZ_QBKP01000006.1"/>
</dbReference>
<sequence>MQQTIVLPQDAFESSDKTLAEKAYRLLREDIVAGRLAPGLKLKIEMLRDRYGLGAGPLREALARLSGDHLVTLLGQRGCIVAPLSAQDAREIGELRKQLEAEAIAQSLPRGDRAWEERLISAWYRLERLERSAEPRDLTEWEGLNTEFHEALVGAASSVWLLRMRSMMYKHHERYRQLSRSRPALSRDVHEEHRALFESAMDRDVPRAIEVTLAHIQRTTDRVVAALEAGGTAPTTP</sequence>
<feature type="domain" description="HTH gntR-type" evidence="4">
    <location>
        <begin position="17"/>
        <end position="84"/>
    </location>
</feature>
<protein>
    <submittedName>
        <fullName evidence="5">DNA-binding GntR family transcriptional regulator</fullName>
    </submittedName>
</protein>
<gene>
    <name evidence="5" type="ORF">C8N34_106121</name>
</gene>
<evidence type="ECO:0000256" key="2">
    <source>
        <dbReference type="ARBA" id="ARBA00023125"/>
    </source>
</evidence>
<keyword evidence="1" id="KW-0805">Transcription regulation</keyword>
<keyword evidence="3" id="KW-0804">Transcription</keyword>
<dbReference type="Pfam" id="PF00392">
    <property type="entry name" value="GntR"/>
    <property type="match status" value="1"/>
</dbReference>
<reference evidence="5 6" key="1">
    <citation type="submission" date="2018-04" db="EMBL/GenBank/DDBJ databases">
        <title>Genomic Encyclopedia of Archaeal and Bacterial Type Strains, Phase II (KMG-II): from individual species to whole genera.</title>
        <authorList>
            <person name="Goeker M."/>
        </authorList>
    </citation>
    <scope>NUCLEOTIDE SEQUENCE [LARGE SCALE GENOMIC DNA]</scope>
    <source>
        <strain evidence="5 6">DSM 21823</strain>
    </source>
</reference>
<dbReference type="PROSITE" id="PS50949">
    <property type="entry name" value="HTH_GNTR"/>
    <property type="match status" value="1"/>
</dbReference>
<evidence type="ECO:0000313" key="6">
    <source>
        <dbReference type="Proteomes" id="UP000244224"/>
    </source>
</evidence>
<evidence type="ECO:0000256" key="1">
    <source>
        <dbReference type="ARBA" id="ARBA00023015"/>
    </source>
</evidence>
<dbReference type="OrthoDB" id="8638122at2"/>
<evidence type="ECO:0000256" key="3">
    <source>
        <dbReference type="ARBA" id="ARBA00023163"/>
    </source>
</evidence>
<dbReference type="SUPFAM" id="SSF48008">
    <property type="entry name" value="GntR ligand-binding domain-like"/>
    <property type="match status" value="1"/>
</dbReference>